<gene>
    <name evidence="1" type="ORF">Cni_G02264</name>
</gene>
<reference evidence="1 2" key="1">
    <citation type="submission" date="2023-10" db="EMBL/GenBank/DDBJ databases">
        <title>Chromosome-scale genome assembly provides insights into flower coloration mechanisms of Canna indica.</title>
        <authorList>
            <person name="Li C."/>
        </authorList>
    </citation>
    <scope>NUCLEOTIDE SEQUENCE [LARGE SCALE GENOMIC DNA]</scope>
    <source>
        <tissue evidence="1">Flower</tissue>
    </source>
</reference>
<evidence type="ECO:0008006" key="3">
    <source>
        <dbReference type="Google" id="ProtNLM"/>
    </source>
</evidence>
<evidence type="ECO:0000313" key="2">
    <source>
        <dbReference type="Proteomes" id="UP001327560"/>
    </source>
</evidence>
<accession>A0AAQ3Q243</accession>
<keyword evidence="2" id="KW-1185">Reference proteome</keyword>
<dbReference type="Proteomes" id="UP001327560">
    <property type="component" value="Chromosome 1"/>
</dbReference>
<dbReference type="EMBL" id="CP136890">
    <property type="protein sequence ID" value="WOK93564.1"/>
    <property type="molecule type" value="Genomic_DNA"/>
</dbReference>
<dbReference type="AlphaFoldDB" id="A0AAQ3Q243"/>
<name>A0AAQ3Q243_9LILI</name>
<evidence type="ECO:0000313" key="1">
    <source>
        <dbReference type="EMBL" id="WOK93564.1"/>
    </source>
</evidence>
<proteinExistence type="predicted"/>
<sequence length="134" mass="14816">MRRVLVEAACLASSGHYGIFSKVYKLSIGAACGLSWPLDRLIIQVLGDSTDPEIKNFLFIAKDENAAMKLIDFGLSDFVKPAVVFIDMPAIDFLMRTHLTMPTLTLTLSMKGYDGIPKEIPDPDAKKGPWKQKV</sequence>
<protein>
    <recommendedName>
        <fullName evidence="3">Protein kinase domain-containing protein</fullName>
    </recommendedName>
</protein>
<organism evidence="1 2">
    <name type="scientific">Canna indica</name>
    <name type="common">Indian-shot</name>
    <dbReference type="NCBI Taxonomy" id="4628"/>
    <lineage>
        <taxon>Eukaryota</taxon>
        <taxon>Viridiplantae</taxon>
        <taxon>Streptophyta</taxon>
        <taxon>Embryophyta</taxon>
        <taxon>Tracheophyta</taxon>
        <taxon>Spermatophyta</taxon>
        <taxon>Magnoliopsida</taxon>
        <taxon>Liliopsida</taxon>
        <taxon>Zingiberales</taxon>
        <taxon>Cannaceae</taxon>
        <taxon>Canna</taxon>
    </lineage>
</organism>